<protein>
    <submittedName>
        <fullName evidence="3">Uncharacterized protein</fullName>
    </submittedName>
</protein>
<evidence type="ECO:0000313" key="3">
    <source>
        <dbReference type="EMBL" id="CAF1680286.1"/>
    </source>
</evidence>
<dbReference type="AlphaFoldDB" id="A0A816H1U7"/>
<dbReference type="Proteomes" id="UP000681720">
    <property type="component" value="Unassembled WGS sequence"/>
</dbReference>
<gene>
    <name evidence="5" type="ORF">BYL167_LOCUS40226</name>
    <name evidence="2" type="ORF">CJN711_LOCUS32100</name>
    <name evidence="4" type="ORF">GIL414_LOCUS17210</name>
    <name evidence="3" type="ORF">KQP761_LOCUS36377</name>
</gene>
<dbReference type="Proteomes" id="UP000681967">
    <property type="component" value="Unassembled WGS sequence"/>
</dbReference>
<evidence type="ECO:0000313" key="5">
    <source>
        <dbReference type="EMBL" id="CAF4603440.1"/>
    </source>
</evidence>
<evidence type="ECO:0000256" key="1">
    <source>
        <dbReference type="SAM" id="MobiDB-lite"/>
    </source>
</evidence>
<organism evidence="3 6">
    <name type="scientific">Rotaria magnacalcarata</name>
    <dbReference type="NCBI Taxonomy" id="392030"/>
    <lineage>
        <taxon>Eukaryota</taxon>
        <taxon>Metazoa</taxon>
        <taxon>Spiralia</taxon>
        <taxon>Gnathifera</taxon>
        <taxon>Rotifera</taxon>
        <taxon>Eurotatoria</taxon>
        <taxon>Bdelloidea</taxon>
        <taxon>Philodinida</taxon>
        <taxon>Philodinidae</taxon>
        <taxon>Rotaria</taxon>
    </lineage>
</organism>
<sequence length="131" mass="14712">MIARHLDNGFDAITRQQRITGRKTVAESKGGCLPMDNTTSALTTGLQKYFTLCNANVNRQTERSNSLNVNPIKNLWPIINRRVEKRRPTDREQSSYSAMLNIPEPVPPPESVPSIPESALSIPEFRPIPEL</sequence>
<evidence type="ECO:0000313" key="6">
    <source>
        <dbReference type="Proteomes" id="UP000663834"/>
    </source>
</evidence>
<dbReference type="EMBL" id="CAJOBJ010008103">
    <property type="protein sequence ID" value="CAF4103343.1"/>
    <property type="molecule type" value="Genomic_DNA"/>
</dbReference>
<name>A0A816H1U7_9BILA</name>
<evidence type="ECO:0000313" key="2">
    <source>
        <dbReference type="EMBL" id="CAF1572718.1"/>
    </source>
</evidence>
<comment type="caution">
    <text evidence="3">The sequence shown here is derived from an EMBL/GenBank/DDBJ whole genome shotgun (WGS) entry which is preliminary data.</text>
</comment>
<reference evidence="3" key="1">
    <citation type="submission" date="2021-02" db="EMBL/GenBank/DDBJ databases">
        <authorList>
            <person name="Nowell W R."/>
        </authorList>
    </citation>
    <scope>NUCLEOTIDE SEQUENCE</scope>
</reference>
<accession>A0A816H1U7</accession>
<dbReference type="EMBL" id="CAJOBH010099001">
    <property type="protein sequence ID" value="CAF4603440.1"/>
    <property type="molecule type" value="Genomic_DNA"/>
</dbReference>
<dbReference type="EMBL" id="CAJNOW010020600">
    <property type="protein sequence ID" value="CAF1680286.1"/>
    <property type="molecule type" value="Genomic_DNA"/>
</dbReference>
<dbReference type="Proteomes" id="UP000663855">
    <property type="component" value="Unassembled WGS sequence"/>
</dbReference>
<feature type="region of interest" description="Disordered" evidence="1">
    <location>
        <begin position="85"/>
        <end position="131"/>
    </location>
</feature>
<proteinExistence type="predicted"/>
<evidence type="ECO:0000313" key="4">
    <source>
        <dbReference type="EMBL" id="CAF4103343.1"/>
    </source>
</evidence>
<dbReference type="Proteomes" id="UP000663834">
    <property type="component" value="Unassembled WGS sequence"/>
</dbReference>
<dbReference type="EMBL" id="CAJNOV010015432">
    <property type="protein sequence ID" value="CAF1572718.1"/>
    <property type="molecule type" value="Genomic_DNA"/>
</dbReference>